<dbReference type="Pfam" id="PF04715">
    <property type="entry name" value="Anth_synt_I_N"/>
    <property type="match status" value="1"/>
</dbReference>
<dbReference type="PANTHER" id="PTHR11236">
    <property type="entry name" value="AMINOBENZOATE/ANTHRANILATE SYNTHASE"/>
    <property type="match status" value="1"/>
</dbReference>
<evidence type="ECO:0000259" key="9">
    <source>
        <dbReference type="Pfam" id="PF04715"/>
    </source>
</evidence>
<dbReference type="PANTHER" id="PTHR11236:SF9">
    <property type="entry name" value="ANTHRANILATE SYNTHASE COMPONENT 1"/>
    <property type="match status" value="1"/>
</dbReference>
<feature type="domain" description="Chorismate-utilising enzyme C-terminal" evidence="8">
    <location>
        <begin position="218"/>
        <end position="471"/>
    </location>
</feature>
<dbReference type="GO" id="GO:0004049">
    <property type="term" value="F:anthranilate synthase activity"/>
    <property type="evidence" value="ECO:0007669"/>
    <property type="project" value="UniProtKB-EC"/>
</dbReference>
<dbReference type="EMBL" id="UINC01002210">
    <property type="protein sequence ID" value="SUZ94174.1"/>
    <property type="molecule type" value="Genomic_DNA"/>
</dbReference>
<comment type="similarity">
    <text evidence="2">Belongs to the anthranilate synthase component I family.</text>
</comment>
<dbReference type="UniPathway" id="UPA00035">
    <property type="reaction ID" value="UER00040"/>
</dbReference>
<dbReference type="EC" id="4.1.3.27" evidence="3"/>
<evidence type="ECO:0000313" key="10">
    <source>
        <dbReference type="EMBL" id="SUZ94174.1"/>
    </source>
</evidence>
<dbReference type="InterPro" id="IPR005256">
    <property type="entry name" value="Anth_synth_I_PabB"/>
</dbReference>
<keyword evidence="6" id="KW-0057">Aromatic amino acid biosynthesis</keyword>
<evidence type="ECO:0000256" key="4">
    <source>
        <dbReference type="ARBA" id="ARBA00022605"/>
    </source>
</evidence>
<dbReference type="Gene3D" id="3.60.120.10">
    <property type="entry name" value="Anthranilate synthase"/>
    <property type="match status" value="1"/>
</dbReference>
<evidence type="ECO:0000256" key="6">
    <source>
        <dbReference type="ARBA" id="ARBA00023141"/>
    </source>
</evidence>
<dbReference type="InterPro" id="IPR019999">
    <property type="entry name" value="Anth_synth_I-like"/>
</dbReference>
<keyword evidence="4" id="KW-0028">Amino-acid biosynthesis</keyword>
<dbReference type="InterPro" id="IPR005801">
    <property type="entry name" value="ADC_synthase"/>
</dbReference>
<keyword evidence="7" id="KW-0456">Lyase</keyword>
<organism evidence="10">
    <name type="scientific">marine metagenome</name>
    <dbReference type="NCBI Taxonomy" id="408172"/>
    <lineage>
        <taxon>unclassified sequences</taxon>
        <taxon>metagenomes</taxon>
        <taxon>ecological metagenomes</taxon>
    </lineage>
</organism>
<dbReference type="InterPro" id="IPR006805">
    <property type="entry name" value="Anth_synth_I_N"/>
</dbReference>
<keyword evidence="5" id="KW-0822">Tryptophan biosynthesis</keyword>
<reference evidence="10" key="1">
    <citation type="submission" date="2018-05" db="EMBL/GenBank/DDBJ databases">
        <authorList>
            <person name="Lanie J.A."/>
            <person name="Ng W.-L."/>
            <person name="Kazmierczak K.M."/>
            <person name="Andrzejewski T.M."/>
            <person name="Davidsen T.M."/>
            <person name="Wayne K.J."/>
            <person name="Tettelin H."/>
            <person name="Glass J.I."/>
            <person name="Rusch D."/>
            <person name="Podicherti R."/>
            <person name="Tsui H.-C.T."/>
            <person name="Winkler M.E."/>
        </authorList>
    </citation>
    <scope>NUCLEOTIDE SEQUENCE</scope>
</reference>
<dbReference type="Pfam" id="PF00425">
    <property type="entry name" value="Chorismate_bind"/>
    <property type="match status" value="1"/>
</dbReference>
<dbReference type="NCBIfam" id="TIGR00564">
    <property type="entry name" value="trpE_most"/>
    <property type="match status" value="1"/>
</dbReference>
<dbReference type="InterPro" id="IPR015890">
    <property type="entry name" value="Chorismate_C"/>
</dbReference>
<proteinExistence type="inferred from homology"/>
<sequence>MDLLEFKKLAETYKTIPVYKKILADLLTPISAYMRLEKNAEYAFILESVEKGEQYGRYSFIGRNPEMVLSSENGKTQLKKNGEWEGISSEYLSVLRQMQSKYHAPKLQGMPHFTGGLVGYLGYESIVWVEDIPIHEKDEFQCPDSIFMLYNDMIAFDHLQNQIILFSNVQIDEGLDLENAFEKAHERIDKMGEDLHTDIDYQSPIQLEQSELHSNFSQSEFETAVDVAKEHIKAGDVFQLVLSQRFHRNTSADPLTVYRALRSINPSPYMFHLKLNGFDIIGASPELLVKVEENEIEIRPIAGTYQRGENAEADAQLADELLKDDKERAEHLMLVDLGRNDVGRASEFDTVQVKEFMVVEYYSHVMHIVSDVRGTLHKDKDVFDALYSGFPAGTLTGAPKIRAMEIINELEPNRRGVYAGAIGFFDFTGEMNTCIAIRTMVMKDGTVYFQSGAGIVYDSDPIMEYDETVNKAKAINSAIDLAEKGLVE</sequence>
<evidence type="ECO:0000259" key="8">
    <source>
        <dbReference type="Pfam" id="PF00425"/>
    </source>
</evidence>
<dbReference type="GO" id="GO:0000162">
    <property type="term" value="P:L-tryptophan biosynthetic process"/>
    <property type="evidence" value="ECO:0007669"/>
    <property type="project" value="UniProtKB-UniPathway"/>
</dbReference>
<gene>
    <name evidence="10" type="ORF">METZ01_LOCUS47028</name>
</gene>
<accession>A0A381RSG5</accession>
<protein>
    <recommendedName>
        <fullName evidence="3">anthranilate synthase</fullName>
        <ecNumber evidence="3">4.1.3.27</ecNumber>
    </recommendedName>
</protein>
<comment type="pathway">
    <text evidence="1">Amino-acid biosynthesis; L-tryptophan biosynthesis; L-tryptophan from chorismate: step 1/5.</text>
</comment>
<feature type="domain" description="Anthranilate synthase component I N-terminal" evidence="9">
    <location>
        <begin position="25"/>
        <end position="164"/>
    </location>
</feature>
<dbReference type="SUPFAM" id="SSF56322">
    <property type="entry name" value="ADC synthase"/>
    <property type="match status" value="1"/>
</dbReference>
<dbReference type="AlphaFoldDB" id="A0A381RSG5"/>
<evidence type="ECO:0000256" key="7">
    <source>
        <dbReference type="ARBA" id="ARBA00023239"/>
    </source>
</evidence>
<dbReference type="PRINTS" id="PR00095">
    <property type="entry name" value="ANTSNTHASEI"/>
</dbReference>
<evidence type="ECO:0000256" key="5">
    <source>
        <dbReference type="ARBA" id="ARBA00022822"/>
    </source>
</evidence>
<evidence type="ECO:0000256" key="2">
    <source>
        <dbReference type="ARBA" id="ARBA00009562"/>
    </source>
</evidence>
<evidence type="ECO:0000256" key="3">
    <source>
        <dbReference type="ARBA" id="ARBA00012266"/>
    </source>
</evidence>
<evidence type="ECO:0000256" key="1">
    <source>
        <dbReference type="ARBA" id="ARBA00004873"/>
    </source>
</evidence>
<name>A0A381RSG5_9ZZZZ</name>